<dbReference type="InterPro" id="IPR014716">
    <property type="entry name" value="Fibrinogen_a/b/g_C_1"/>
</dbReference>
<evidence type="ECO:0000313" key="4">
    <source>
        <dbReference type="EMBL" id="CAH2316444.1"/>
    </source>
</evidence>
<evidence type="ECO:0000313" key="5">
    <source>
        <dbReference type="Proteomes" id="UP001295444"/>
    </source>
</evidence>
<dbReference type="PROSITE" id="PS00514">
    <property type="entry name" value="FIBRINOGEN_C_1"/>
    <property type="match status" value="2"/>
</dbReference>
<name>A0AAD1WLP3_PELCU</name>
<feature type="domain" description="Fibrinogen C-terminal" evidence="3">
    <location>
        <begin position="385"/>
        <end position="601"/>
    </location>
</feature>
<keyword evidence="1" id="KW-1015">Disulfide bond</keyword>
<organism evidence="4 5">
    <name type="scientific">Pelobates cultripes</name>
    <name type="common">Western spadefoot toad</name>
    <dbReference type="NCBI Taxonomy" id="61616"/>
    <lineage>
        <taxon>Eukaryota</taxon>
        <taxon>Metazoa</taxon>
        <taxon>Chordata</taxon>
        <taxon>Craniata</taxon>
        <taxon>Vertebrata</taxon>
        <taxon>Euteleostomi</taxon>
        <taxon>Amphibia</taxon>
        <taxon>Batrachia</taxon>
        <taxon>Anura</taxon>
        <taxon>Pelobatoidea</taxon>
        <taxon>Pelobatidae</taxon>
        <taxon>Pelobates</taxon>
    </lineage>
</organism>
<dbReference type="InterPro" id="IPR020837">
    <property type="entry name" value="Fibrinogen_CS"/>
</dbReference>
<dbReference type="Pfam" id="PF01391">
    <property type="entry name" value="Collagen"/>
    <property type="match status" value="1"/>
</dbReference>
<dbReference type="InterPro" id="IPR008160">
    <property type="entry name" value="Collagen"/>
</dbReference>
<protein>
    <recommendedName>
        <fullName evidence="3">Fibrinogen C-terminal domain-containing protein</fullName>
    </recommendedName>
</protein>
<dbReference type="GO" id="GO:0001867">
    <property type="term" value="P:complement activation, lectin pathway"/>
    <property type="evidence" value="ECO:0007669"/>
    <property type="project" value="TreeGrafter"/>
</dbReference>
<reference evidence="4" key="1">
    <citation type="submission" date="2022-03" db="EMBL/GenBank/DDBJ databases">
        <authorList>
            <person name="Alioto T."/>
            <person name="Alioto T."/>
            <person name="Gomez Garrido J."/>
        </authorList>
    </citation>
    <scope>NUCLEOTIDE SEQUENCE</scope>
</reference>
<dbReference type="SUPFAM" id="SSF56496">
    <property type="entry name" value="Fibrinogen C-terminal domain-like"/>
    <property type="match status" value="2"/>
</dbReference>
<dbReference type="EMBL" id="OW240920">
    <property type="protein sequence ID" value="CAH2316444.1"/>
    <property type="molecule type" value="Genomic_DNA"/>
</dbReference>
<feature type="compositionally biased region" description="Basic and acidic residues" evidence="2">
    <location>
        <begin position="73"/>
        <end position="83"/>
    </location>
</feature>
<dbReference type="InterPro" id="IPR002181">
    <property type="entry name" value="Fibrinogen_a/b/g_C_dom"/>
</dbReference>
<dbReference type="GO" id="GO:0097367">
    <property type="term" value="F:carbohydrate derivative binding"/>
    <property type="evidence" value="ECO:0007669"/>
    <property type="project" value="TreeGrafter"/>
</dbReference>
<evidence type="ECO:0000256" key="2">
    <source>
        <dbReference type="SAM" id="MobiDB-lite"/>
    </source>
</evidence>
<dbReference type="GO" id="GO:0005615">
    <property type="term" value="C:extracellular space"/>
    <property type="evidence" value="ECO:0007669"/>
    <property type="project" value="TreeGrafter"/>
</dbReference>
<gene>
    <name evidence="4" type="ORF">PECUL_23A059482</name>
</gene>
<feature type="region of interest" description="Disordered" evidence="2">
    <location>
        <begin position="342"/>
        <end position="385"/>
    </location>
</feature>
<dbReference type="Pfam" id="PF00147">
    <property type="entry name" value="Fibrinogen_C"/>
    <property type="match status" value="2"/>
</dbReference>
<dbReference type="FunFam" id="3.90.215.10:FF:000001">
    <property type="entry name" value="Tenascin isoform 1"/>
    <property type="match status" value="2"/>
</dbReference>
<dbReference type="SMART" id="SM00186">
    <property type="entry name" value="FBG"/>
    <property type="match status" value="2"/>
</dbReference>
<proteinExistence type="predicted"/>
<feature type="compositionally biased region" description="Gly residues" evidence="2">
    <location>
        <begin position="360"/>
        <end position="369"/>
    </location>
</feature>
<dbReference type="PROSITE" id="PS51406">
    <property type="entry name" value="FIBRINOGEN_C_2"/>
    <property type="match status" value="2"/>
</dbReference>
<dbReference type="Gene3D" id="3.90.215.10">
    <property type="entry name" value="Gamma Fibrinogen, chain A, domain 1"/>
    <property type="match status" value="2"/>
</dbReference>
<dbReference type="PANTHER" id="PTHR19143">
    <property type="entry name" value="FIBRINOGEN/TENASCIN/ANGIOPOEITIN"/>
    <property type="match status" value="1"/>
</dbReference>
<evidence type="ECO:0000259" key="3">
    <source>
        <dbReference type="PROSITE" id="PS51406"/>
    </source>
</evidence>
<accession>A0AAD1WLP3</accession>
<evidence type="ECO:0000256" key="1">
    <source>
        <dbReference type="ARBA" id="ARBA00023157"/>
    </source>
</evidence>
<dbReference type="NCBIfam" id="NF040941">
    <property type="entry name" value="GGGWT_bact"/>
    <property type="match status" value="2"/>
</dbReference>
<dbReference type="Proteomes" id="UP001295444">
    <property type="component" value="Chromosome 09"/>
</dbReference>
<feature type="domain" description="Fibrinogen C-terminal" evidence="3">
    <location>
        <begin position="85"/>
        <end position="303"/>
    </location>
</feature>
<keyword evidence="5" id="KW-1185">Reference proteome</keyword>
<dbReference type="GO" id="GO:0005102">
    <property type="term" value="F:signaling receptor binding"/>
    <property type="evidence" value="ECO:0007669"/>
    <property type="project" value="TreeGrafter"/>
</dbReference>
<dbReference type="InterPro" id="IPR036056">
    <property type="entry name" value="Fibrinogen-like_C"/>
</dbReference>
<dbReference type="AlphaFoldDB" id="A0AAD1WLP3"/>
<dbReference type="InterPro" id="IPR050373">
    <property type="entry name" value="Fibrinogen_C-term_domain"/>
</dbReference>
<dbReference type="CDD" id="cd00087">
    <property type="entry name" value="FReD"/>
    <property type="match status" value="2"/>
</dbReference>
<sequence>MTTLTNAEDACPEVKVIGVGDADKLTILRGCPGISGPPGMKGDAGPPGDKGREGLPGKAGPQGQKGEPGVKGIQREKGEKGAGTHDSIYAARNCKELLDQGLVLSDWYTIYPDGQNPMKVLCDMHTDGGGWIVFQRRWDGSVDFFLDWKSYKTGFGNRLNEFWLGNDNIHMITSSDVWELRVDLQDFENTKHFAKYASFNILGESEKYTLKLGAFTEGNAGDSLSYHNNMKFSTKDNDNDPIKSNCAQYQKGGWWYSNCHYANLNGQYFLGQYSASTTGIVWKTGKGYSYSYKYSEMKIRRLPPPPPPLSERYVILCNADDSCPEVKVIGVGDSDRLTILRGCPGVPGSHGPKGDVGPPGEKGQGGPPGKAGPQGQKGEPGDKEIWGGMAAMDCGDLLDHGVVLSDWYTIYPDGKTPLKVLCDMHTDGGGWIVFQRRLDGSMDFSHDWKSYKTGFGSRLNEFWLGNENLHMLTSSAVARELRIDLLDFESTKYYAKYSSFKILEESQNYTLLLGGFVNGNAGDSLTYHNNMKFSTKDQDNDVLPGNCAEILNAGWWYRDCYHSNPNGLYLSGQHETTKHGISWKSAKGLNYSFKFVEMKLR</sequence>
<dbReference type="GO" id="GO:0003823">
    <property type="term" value="F:antigen binding"/>
    <property type="evidence" value="ECO:0007669"/>
    <property type="project" value="TreeGrafter"/>
</dbReference>
<dbReference type="PANTHER" id="PTHR19143:SF467">
    <property type="entry name" value="FICOLIN-2-LIKE"/>
    <property type="match status" value="1"/>
</dbReference>
<feature type="region of interest" description="Disordered" evidence="2">
    <location>
        <begin position="33"/>
        <end position="84"/>
    </location>
</feature>